<name>A0A0Q5WCR3_DROER</name>
<proteinExistence type="predicted"/>
<dbReference type="EMBL" id="CH954177">
    <property type="protein sequence ID" value="KQS71053.1"/>
    <property type="molecule type" value="Genomic_DNA"/>
</dbReference>
<gene>
    <name evidence="1" type="primary">Dere\GG26708</name>
    <name evidence="1" type="synonym">GG26708</name>
    <name evidence="1" type="ORF">Dere_GG26708</name>
</gene>
<dbReference type="Proteomes" id="UP000008711">
    <property type="component" value="Unassembled WGS sequence"/>
</dbReference>
<reference evidence="1 2" key="2">
    <citation type="journal article" date="2008" name="Bioinformatics">
        <title>Assembly reconciliation.</title>
        <authorList>
            <person name="Zimin A.V."/>
            <person name="Smith D.R."/>
            <person name="Sutton G."/>
            <person name="Yorke J.A."/>
        </authorList>
    </citation>
    <scope>NUCLEOTIDE SEQUENCE [LARGE SCALE GENOMIC DNA]</scope>
    <source>
        <strain evidence="1 2">TSC#14021-0224.01</strain>
    </source>
</reference>
<keyword evidence="2" id="KW-1185">Reference proteome</keyword>
<accession>A0A0Q5WCR3</accession>
<protein>
    <submittedName>
        <fullName evidence="1">Uncharacterized protein</fullName>
    </submittedName>
</protein>
<evidence type="ECO:0000313" key="1">
    <source>
        <dbReference type="EMBL" id="KQS71053.1"/>
    </source>
</evidence>
<organism evidence="1 2">
    <name type="scientific">Drosophila erecta</name>
    <name type="common">Fruit fly</name>
    <dbReference type="NCBI Taxonomy" id="7220"/>
    <lineage>
        <taxon>Eukaryota</taxon>
        <taxon>Metazoa</taxon>
        <taxon>Ecdysozoa</taxon>
        <taxon>Arthropoda</taxon>
        <taxon>Hexapoda</taxon>
        <taxon>Insecta</taxon>
        <taxon>Pterygota</taxon>
        <taxon>Neoptera</taxon>
        <taxon>Endopterygota</taxon>
        <taxon>Diptera</taxon>
        <taxon>Brachycera</taxon>
        <taxon>Muscomorpha</taxon>
        <taxon>Ephydroidea</taxon>
        <taxon>Drosophilidae</taxon>
        <taxon>Drosophila</taxon>
        <taxon>Sophophora</taxon>
    </lineage>
</organism>
<sequence>MSSKPTTSTKLSQMVFFLMAQQLPKTIKSVGAEEILCAHNIYGLNRKKSLKAFPKFFSVLIDSISLLEGQQAAEQGLAHALKCVKNNANKKL</sequence>
<reference evidence="1 2" key="1">
    <citation type="journal article" date="2007" name="Nature">
        <title>Evolution of genes and genomes on the Drosophila phylogeny.</title>
        <authorList>
            <consortium name="Drosophila 12 Genomes Consortium"/>
            <person name="Clark A.G."/>
            <person name="Eisen M.B."/>
            <person name="Smith D.R."/>
            <person name="Bergman C.M."/>
            <person name="Oliver B."/>
            <person name="Markow T.A."/>
            <person name="Kaufman T.C."/>
            <person name="Kellis M."/>
            <person name="Gelbart W."/>
            <person name="Iyer V.N."/>
            <person name="Pollard D.A."/>
            <person name="Sackton T.B."/>
            <person name="Larracuente A.M."/>
            <person name="Singh N.D."/>
            <person name="Abad J.P."/>
            <person name="Abt D.N."/>
            <person name="Adryan B."/>
            <person name="Aguade M."/>
            <person name="Akashi H."/>
            <person name="Anderson W.W."/>
            <person name="Aquadro C.F."/>
            <person name="Ardell D.H."/>
            <person name="Arguello R."/>
            <person name="Artieri C.G."/>
            <person name="Barbash D.A."/>
            <person name="Barker D."/>
            <person name="Barsanti P."/>
            <person name="Batterham P."/>
            <person name="Batzoglou S."/>
            <person name="Begun D."/>
            <person name="Bhutkar A."/>
            <person name="Blanco E."/>
            <person name="Bosak S.A."/>
            <person name="Bradley R.K."/>
            <person name="Brand A.D."/>
            <person name="Brent M.R."/>
            <person name="Brooks A.N."/>
            <person name="Brown R.H."/>
            <person name="Butlin R.K."/>
            <person name="Caggese C."/>
            <person name="Calvi B.R."/>
            <person name="Bernardo de Carvalho A."/>
            <person name="Caspi A."/>
            <person name="Castrezana S."/>
            <person name="Celniker S.E."/>
            <person name="Chang J.L."/>
            <person name="Chapple C."/>
            <person name="Chatterji S."/>
            <person name="Chinwalla A."/>
            <person name="Civetta A."/>
            <person name="Clifton S.W."/>
            <person name="Comeron J.M."/>
            <person name="Costello J.C."/>
            <person name="Coyne J.A."/>
            <person name="Daub J."/>
            <person name="David R.G."/>
            <person name="Delcher A.L."/>
            <person name="Delehaunty K."/>
            <person name="Do C.B."/>
            <person name="Ebling H."/>
            <person name="Edwards K."/>
            <person name="Eickbush T."/>
            <person name="Evans J.D."/>
            <person name="Filipski A."/>
            <person name="Findeiss S."/>
            <person name="Freyhult E."/>
            <person name="Fulton L."/>
            <person name="Fulton R."/>
            <person name="Garcia A.C."/>
            <person name="Gardiner A."/>
            <person name="Garfield D.A."/>
            <person name="Garvin B.E."/>
            <person name="Gibson G."/>
            <person name="Gilbert D."/>
            <person name="Gnerre S."/>
            <person name="Godfrey J."/>
            <person name="Good R."/>
            <person name="Gotea V."/>
            <person name="Gravely B."/>
            <person name="Greenberg A.J."/>
            <person name="Griffiths-Jones S."/>
            <person name="Gross S."/>
            <person name="Guigo R."/>
            <person name="Gustafson E.A."/>
            <person name="Haerty W."/>
            <person name="Hahn M.W."/>
            <person name="Halligan D.L."/>
            <person name="Halpern A.L."/>
            <person name="Halter G.M."/>
            <person name="Han M.V."/>
            <person name="Heger A."/>
            <person name="Hillier L."/>
            <person name="Hinrichs A.S."/>
            <person name="Holmes I."/>
            <person name="Hoskins R.A."/>
            <person name="Hubisz M.J."/>
            <person name="Hultmark D."/>
            <person name="Huntley M.A."/>
            <person name="Jaffe D.B."/>
            <person name="Jagadeeshan S."/>
            <person name="Jeck W.R."/>
            <person name="Johnson J."/>
            <person name="Jones C.D."/>
            <person name="Jordan W.C."/>
            <person name="Karpen G.H."/>
            <person name="Kataoka E."/>
            <person name="Keightley P.D."/>
            <person name="Kheradpour P."/>
            <person name="Kirkness E.F."/>
            <person name="Koerich L.B."/>
            <person name="Kristiansen K."/>
            <person name="Kudrna D."/>
            <person name="Kulathinal R.J."/>
            <person name="Kumar S."/>
            <person name="Kwok R."/>
            <person name="Lander E."/>
            <person name="Langley C.H."/>
            <person name="Lapoint R."/>
            <person name="Lazzaro B.P."/>
            <person name="Lee S.J."/>
            <person name="Levesque L."/>
            <person name="Li R."/>
            <person name="Lin C.F."/>
            <person name="Lin M.F."/>
            <person name="Lindblad-Toh K."/>
            <person name="Llopart A."/>
            <person name="Long M."/>
            <person name="Low L."/>
            <person name="Lozovsky E."/>
            <person name="Lu J."/>
            <person name="Luo M."/>
            <person name="Machado C.A."/>
            <person name="Makalowski W."/>
            <person name="Marzo M."/>
            <person name="Matsuda M."/>
            <person name="Matzkin L."/>
            <person name="McAllister B."/>
            <person name="McBride C.S."/>
            <person name="McKernan B."/>
            <person name="McKernan K."/>
            <person name="Mendez-Lago M."/>
            <person name="Minx P."/>
            <person name="Mollenhauer M.U."/>
            <person name="Montooth K."/>
            <person name="Mount S.M."/>
            <person name="Mu X."/>
            <person name="Myers E."/>
            <person name="Negre B."/>
            <person name="Newfeld S."/>
            <person name="Nielsen R."/>
            <person name="Noor M.A."/>
            <person name="O'Grady P."/>
            <person name="Pachter L."/>
            <person name="Papaceit M."/>
            <person name="Parisi M.J."/>
            <person name="Parisi M."/>
            <person name="Parts L."/>
            <person name="Pedersen J.S."/>
            <person name="Pesole G."/>
            <person name="Phillippy A.M."/>
            <person name="Ponting C.P."/>
            <person name="Pop M."/>
            <person name="Porcelli D."/>
            <person name="Powell J.R."/>
            <person name="Prohaska S."/>
            <person name="Pruitt K."/>
            <person name="Puig M."/>
            <person name="Quesneville H."/>
            <person name="Ram K.R."/>
            <person name="Rand D."/>
            <person name="Rasmussen M.D."/>
            <person name="Reed L.K."/>
            <person name="Reenan R."/>
            <person name="Reily A."/>
            <person name="Remington K.A."/>
            <person name="Rieger T.T."/>
            <person name="Ritchie M.G."/>
            <person name="Robin C."/>
            <person name="Rogers Y.H."/>
            <person name="Rohde C."/>
            <person name="Rozas J."/>
            <person name="Rubenfield M.J."/>
            <person name="Ruiz A."/>
            <person name="Russo S."/>
            <person name="Salzberg S.L."/>
            <person name="Sanchez-Gracia A."/>
            <person name="Saranga D.J."/>
            <person name="Sato H."/>
            <person name="Schaeffer S.W."/>
            <person name="Schatz M.C."/>
            <person name="Schlenke T."/>
            <person name="Schwartz R."/>
            <person name="Segarra C."/>
            <person name="Singh R.S."/>
            <person name="Sirot L."/>
            <person name="Sirota M."/>
            <person name="Sisneros N.B."/>
            <person name="Smith C.D."/>
            <person name="Smith T.F."/>
            <person name="Spieth J."/>
            <person name="Stage D.E."/>
            <person name="Stark A."/>
            <person name="Stephan W."/>
            <person name="Strausberg R.L."/>
            <person name="Strempel S."/>
            <person name="Sturgill D."/>
            <person name="Sutton G."/>
            <person name="Sutton G.G."/>
            <person name="Tao W."/>
            <person name="Teichmann S."/>
            <person name="Tobari Y.N."/>
            <person name="Tomimura Y."/>
            <person name="Tsolas J.M."/>
            <person name="Valente V.L."/>
            <person name="Venter E."/>
            <person name="Venter J.C."/>
            <person name="Vicario S."/>
            <person name="Vieira F.G."/>
            <person name="Vilella A.J."/>
            <person name="Villasante A."/>
            <person name="Walenz B."/>
            <person name="Wang J."/>
            <person name="Wasserman M."/>
            <person name="Watts T."/>
            <person name="Wilson D."/>
            <person name="Wilson R.K."/>
            <person name="Wing R.A."/>
            <person name="Wolfner M.F."/>
            <person name="Wong A."/>
            <person name="Wong G.K."/>
            <person name="Wu C.I."/>
            <person name="Wu G."/>
            <person name="Yamamoto D."/>
            <person name="Yang H.P."/>
            <person name="Yang S.P."/>
            <person name="Yorke J.A."/>
            <person name="Yoshida K."/>
            <person name="Zdobnov E."/>
            <person name="Zhang P."/>
            <person name="Zhang Y."/>
            <person name="Zimin A.V."/>
            <person name="Baldwin J."/>
            <person name="Abdouelleil A."/>
            <person name="Abdulkadir J."/>
            <person name="Abebe A."/>
            <person name="Abera B."/>
            <person name="Abreu J."/>
            <person name="Acer S.C."/>
            <person name="Aftuck L."/>
            <person name="Alexander A."/>
            <person name="An P."/>
            <person name="Anderson E."/>
            <person name="Anderson S."/>
            <person name="Arachi H."/>
            <person name="Azer M."/>
            <person name="Bachantsang P."/>
            <person name="Barry A."/>
            <person name="Bayul T."/>
            <person name="Berlin A."/>
            <person name="Bessette D."/>
            <person name="Bloom T."/>
            <person name="Blye J."/>
            <person name="Boguslavskiy L."/>
            <person name="Bonnet C."/>
            <person name="Boukhgalter B."/>
            <person name="Bourzgui I."/>
            <person name="Brown A."/>
            <person name="Cahill P."/>
            <person name="Channer S."/>
            <person name="Cheshatsang Y."/>
            <person name="Chuda L."/>
            <person name="Citroen M."/>
            <person name="Collymore A."/>
            <person name="Cooke P."/>
            <person name="Costello M."/>
            <person name="D'Aco K."/>
            <person name="Daza R."/>
            <person name="De Haan G."/>
            <person name="DeGray S."/>
            <person name="DeMaso C."/>
            <person name="Dhargay N."/>
            <person name="Dooley K."/>
            <person name="Dooley E."/>
            <person name="Doricent M."/>
            <person name="Dorje P."/>
            <person name="Dorjee K."/>
            <person name="Dupes A."/>
            <person name="Elong R."/>
            <person name="Falk J."/>
            <person name="Farina A."/>
            <person name="Faro S."/>
            <person name="Ferguson D."/>
            <person name="Fisher S."/>
            <person name="Foley C.D."/>
            <person name="Franke A."/>
            <person name="Friedrich D."/>
            <person name="Gadbois L."/>
            <person name="Gearin G."/>
            <person name="Gearin C.R."/>
            <person name="Giannoukos G."/>
            <person name="Goode T."/>
            <person name="Graham J."/>
            <person name="Grandbois E."/>
            <person name="Grewal S."/>
            <person name="Gyaltsen K."/>
            <person name="Hafez N."/>
            <person name="Hagos B."/>
            <person name="Hall J."/>
            <person name="Henson C."/>
            <person name="Hollinger A."/>
            <person name="Honan T."/>
            <person name="Huard M.D."/>
            <person name="Hughes L."/>
            <person name="Hurhula B."/>
            <person name="Husby M.E."/>
            <person name="Kamat A."/>
            <person name="Kanga B."/>
            <person name="Kashin S."/>
            <person name="Khazanovich D."/>
            <person name="Kisner P."/>
            <person name="Lance K."/>
            <person name="Lara M."/>
            <person name="Lee W."/>
            <person name="Lennon N."/>
            <person name="Letendre F."/>
            <person name="LeVine R."/>
            <person name="Lipovsky A."/>
            <person name="Liu X."/>
            <person name="Liu J."/>
            <person name="Liu S."/>
            <person name="Lokyitsang T."/>
            <person name="Lokyitsang Y."/>
            <person name="Lubonja R."/>
            <person name="Lui A."/>
            <person name="MacDonald P."/>
            <person name="Magnisalis V."/>
            <person name="Maru K."/>
            <person name="Matthews C."/>
            <person name="McCusker W."/>
            <person name="McDonough S."/>
            <person name="Mehta T."/>
            <person name="Meldrim J."/>
            <person name="Meneus L."/>
            <person name="Mihai O."/>
            <person name="Mihalev A."/>
            <person name="Mihova T."/>
            <person name="Mittelman R."/>
            <person name="Mlenga V."/>
            <person name="Montmayeur A."/>
            <person name="Mulrain L."/>
            <person name="Navidi A."/>
            <person name="Naylor J."/>
            <person name="Negash T."/>
            <person name="Nguyen T."/>
            <person name="Nguyen N."/>
            <person name="Nicol R."/>
            <person name="Norbu C."/>
            <person name="Norbu N."/>
            <person name="Novod N."/>
            <person name="O'Neill B."/>
            <person name="Osman S."/>
            <person name="Markiewicz E."/>
            <person name="Oyono O.L."/>
            <person name="Patti C."/>
            <person name="Phunkhang P."/>
            <person name="Pierre F."/>
            <person name="Priest M."/>
            <person name="Raghuraman S."/>
            <person name="Rege F."/>
            <person name="Reyes R."/>
            <person name="Rise C."/>
            <person name="Rogov P."/>
            <person name="Ross K."/>
            <person name="Ryan E."/>
            <person name="Settipalli S."/>
            <person name="Shea T."/>
            <person name="Sherpa N."/>
            <person name="Shi L."/>
            <person name="Shih D."/>
            <person name="Sparrow T."/>
            <person name="Spaulding J."/>
            <person name="Stalker J."/>
            <person name="Stange-Thomann N."/>
            <person name="Stavropoulos S."/>
            <person name="Stone C."/>
            <person name="Strader C."/>
            <person name="Tesfaye S."/>
            <person name="Thomson T."/>
            <person name="Thoulutsang Y."/>
            <person name="Thoulutsang D."/>
            <person name="Topham K."/>
            <person name="Topping I."/>
            <person name="Tsamla T."/>
            <person name="Vassiliev H."/>
            <person name="Vo A."/>
            <person name="Wangchuk T."/>
            <person name="Wangdi T."/>
            <person name="Weiand M."/>
            <person name="Wilkinson J."/>
            <person name="Wilson A."/>
            <person name="Yadav S."/>
            <person name="Young G."/>
            <person name="Yu Q."/>
            <person name="Zembek L."/>
            <person name="Zhong D."/>
            <person name="Zimmer A."/>
            <person name="Zwirko Z."/>
            <person name="Jaffe D.B."/>
            <person name="Alvarez P."/>
            <person name="Brockman W."/>
            <person name="Butler J."/>
            <person name="Chin C."/>
            <person name="Gnerre S."/>
            <person name="Grabherr M."/>
            <person name="Kleber M."/>
            <person name="Mauceli E."/>
            <person name="MacCallum I."/>
        </authorList>
    </citation>
    <scope>NUCLEOTIDE SEQUENCE [LARGE SCALE GENOMIC DNA]</scope>
    <source>
        <strain evidence="1 2">TSC#14021-0224.01</strain>
    </source>
</reference>
<evidence type="ECO:0000313" key="2">
    <source>
        <dbReference type="Proteomes" id="UP000008711"/>
    </source>
</evidence>
<dbReference type="AlphaFoldDB" id="A0A0Q5WCR3"/>
<feature type="non-terminal residue" evidence="1">
    <location>
        <position position="92"/>
    </location>
</feature>